<evidence type="ECO:0000313" key="6">
    <source>
        <dbReference type="EMBL" id="KAK8944915.1"/>
    </source>
</evidence>
<dbReference type="InterPro" id="IPR003656">
    <property type="entry name" value="Znf_BED"/>
</dbReference>
<sequence length="169" mass="19289">MDVPTEPSNISTQAVREKNDPGWNHFSLIQSSDGKKHYKCLHCGVIYMGGGINRMKQHLAGIKGNVVACKKVSHDIRNQMQENLKIISDKKQETQEFLDSVNPYGDHVNNERTSSIVKSQNSIVDDKGKRKMDQIENYFAPSSGDSSNNIKWCHIYKKILMTKILKYIY</sequence>
<dbReference type="GO" id="GO:0003677">
    <property type="term" value="F:DNA binding"/>
    <property type="evidence" value="ECO:0007669"/>
    <property type="project" value="InterPro"/>
</dbReference>
<evidence type="ECO:0000313" key="7">
    <source>
        <dbReference type="Proteomes" id="UP001418222"/>
    </source>
</evidence>
<proteinExistence type="predicted"/>
<organism evidence="6 7">
    <name type="scientific">Platanthera zijinensis</name>
    <dbReference type="NCBI Taxonomy" id="2320716"/>
    <lineage>
        <taxon>Eukaryota</taxon>
        <taxon>Viridiplantae</taxon>
        <taxon>Streptophyta</taxon>
        <taxon>Embryophyta</taxon>
        <taxon>Tracheophyta</taxon>
        <taxon>Spermatophyta</taxon>
        <taxon>Magnoliopsida</taxon>
        <taxon>Liliopsida</taxon>
        <taxon>Asparagales</taxon>
        <taxon>Orchidaceae</taxon>
        <taxon>Orchidoideae</taxon>
        <taxon>Orchideae</taxon>
        <taxon>Orchidinae</taxon>
        <taxon>Platanthera</taxon>
    </lineage>
</organism>
<evidence type="ECO:0000259" key="5">
    <source>
        <dbReference type="PROSITE" id="PS50808"/>
    </source>
</evidence>
<dbReference type="AlphaFoldDB" id="A0AAP0BMY7"/>
<comment type="caution">
    <text evidence="6">The sequence shown here is derived from an EMBL/GenBank/DDBJ whole genome shotgun (WGS) entry which is preliminary data.</text>
</comment>
<dbReference type="PROSITE" id="PS50808">
    <property type="entry name" value="ZF_BED"/>
    <property type="match status" value="1"/>
</dbReference>
<gene>
    <name evidence="6" type="ORF">KSP39_PZI007719</name>
</gene>
<dbReference type="PANTHER" id="PTHR46951">
    <property type="entry name" value="BED-TYPE DOMAIN-CONTAINING PROTEIN"/>
    <property type="match status" value="1"/>
</dbReference>
<protein>
    <recommendedName>
        <fullName evidence="5">BED-type domain-containing protein</fullName>
    </recommendedName>
</protein>
<dbReference type="Proteomes" id="UP001418222">
    <property type="component" value="Unassembled WGS sequence"/>
</dbReference>
<evidence type="ECO:0000256" key="2">
    <source>
        <dbReference type="ARBA" id="ARBA00022771"/>
    </source>
</evidence>
<dbReference type="EMBL" id="JBBWWQ010000006">
    <property type="protein sequence ID" value="KAK8944915.1"/>
    <property type="molecule type" value="Genomic_DNA"/>
</dbReference>
<evidence type="ECO:0000256" key="1">
    <source>
        <dbReference type="ARBA" id="ARBA00022723"/>
    </source>
</evidence>
<keyword evidence="1" id="KW-0479">Metal-binding</keyword>
<name>A0AAP0BMY7_9ASPA</name>
<feature type="domain" description="BED-type" evidence="5">
    <location>
        <begin position="17"/>
        <end position="76"/>
    </location>
</feature>
<dbReference type="Pfam" id="PF02892">
    <property type="entry name" value="zf-BED"/>
    <property type="match status" value="1"/>
</dbReference>
<accession>A0AAP0BMY7</accession>
<reference evidence="6 7" key="1">
    <citation type="journal article" date="2022" name="Nat. Plants">
        <title>Genomes of leafy and leafless Platanthera orchids illuminate the evolution of mycoheterotrophy.</title>
        <authorList>
            <person name="Li M.H."/>
            <person name="Liu K.W."/>
            <person name="Li Z."/>
            <person name="Lu H.C."/>
            <person name="Ye Q.L."/>
            <person name="Zhang D."/>
            <person name="Wang J.Y."/>
            <person name="Li Y.F."/>
            <person name="Zhong Z.M."/>
            <person name="Liu X."/>
            <person name="Yu X."/>
            <person name="Liu D.K."/>
            <person name="Tu X.D."/>
            <person name="Liu B."/>
            <person name="Hao Y."/>
            <person name="Liao X.Y."/>
            <person name="Jiang Y.T."/>
            <person name="Sun W.H."/>
            <person name="Chen J."/>
            <person name="Chen Y.Q."/>
            <person name="Ai Y."/>
            <person name="Zhai J.W."/>
            <person name="Wu S.S."/>
            <person name="Zhou Z."/>
            <person name="Hsiao Y.Y."/>
            <person name="Wu W.L."/>
            <person name="Chen Y.Y."/>
            <person name="Lin Y.F."/>
            <person name="Hsu J.L."/>
            <person name="Li C.Y."/>
            <person name="Wang Z.W."/>
            <person name="Zhao X."/>
            <person name="Zhong W.Y."/>
            <person name="Ma X.K."/>
            <person name="Ma L."/>
            <person name="Huang J."/>
            <person name="Chen G.Z."/>
            <person name="Huang M.Z."/>
            <person name="Huang L."/>
            <person name="Peng D.H."/>
            <person name="Luo Y.B."/>
            <person name="Zou S.Q."/>
            <person name="Chen S.P."/>
            <person name="Lan S."/>
            <person name="Tsai W.C."/>
            <person name="Van de Peer Y."/>
            <person name="Liu Z.J."/>
        </authorList>
    </citation>
    <scope>NUCLEOTIDE SEQUENCE [LARGE SCALE GENOMIC DNA]</scope>
    <source>
        <strain evidence="6">Lor287</strain>
    </source>
</reference>
<keyword evidence="3" id="KW-0862">Zinc</keyword>
<keyword evidence="2 4" id="KW-0863">Zinc-finger</keyword>
<dbReference type="PANTHER" id="PTHR46951:SF2">
    <property type="entry name" value="BED-TYPE DOMAIN-CONTAINING PROTEIN"/>
    <property type="match status" value="1"/>
</dbReference>
<keyword evidence="7" id="KW-1185">Reference proteome</keyword>
<dbReference type="GO" id="GO:0008270">
    <property type="term" value="F:zinc ion binding"/>
    <property type="evidence" value="ECO:0007669"/>
    <property type="project" value="UniProtKB-KW"/>
</dbReference>
<evidence type="ECO:0000256" key="4">
    <source>
        <dbReference type="PROSITE-ProRule" id="PRU00027"/>
    </source>
</evidence>
<evidence type="ECO:0000256" key="3">
    <source>
        <dbReference type="ARBA" id="ARBA00022833"/>
    </source>
</evidence>